<dbReference type="Proteomes" id="UP000501130">
    <property type="component" value="Chromosome"/>
</dbReference>
<evidence type="ECO:0000313" key="9">
    <source>
        <dbReference type="Proteomes" id="UP000501130"/>
    </source>
</evidence>
<keyword evidence="4" id="KW-0274">FAD</keyword>
<gene>
    <name evidence="8" type="ORF">HKT17_10570</name>
</gene>
<dbReference type="PANTHER" id="PTHR42913">
    <property type="entry name" value="APOPTOSIS-INDUCING FACTOR 1"/>
    <property type="match status" value="1"/>
</dbReference>
<sequence>MDLSSIVIVGGGAGGLELACKLGRKLGPDRVTLVDAKMYHIWKPSLHEVAAGTLDIHQEGLSYPMLAHNNGFNFVLGAMEGLDAHGKQLEIAAVRDDVGDEVLPKRVLQFGTLVISVGSQSNYFGVKGAQDFTISLDGPQQAESFRLKMLKHLATLDLRKKLDSSASLDIVIIGAGATGVELAAELREASHVHSRYGFSGINAASDVTITILEGAPSILPVLPESVSSAALRLLEQRHITVVNNCRVVEISSKQVEDASGNRYKADLCVWAAGIKAPAWLANLGLPVNRNNQLEVEGDLRVKGQHHIFSLGDCAACVQPDGSMVPPRAQSAHQQADYIYKTIMNAERGKPALSKPYLYKDHGSLVSLGSRSSVGSLMGGLFKASSMFVEGFFARSMYASLHLMHHYAVLGGMKTFLLAMARFLLKRATPLVKLH</sequence>
<comment type="cofactor">
    <cofactor evidence="1">
        <name>FAD</name>
        <dbReference type="ChEBI" id="CHEBI:57692"/>
    </cofactor>
</comment>
<dbReference type="SUPFAM" id="SSF51905">
    <property type="entry name" value="FAD/NAD(P)-binding domain"/>
    <property type="match status" value="1"/>
</dbReference>
<proteinExistence type="inferred from homology"/>
<evidence type="ECO:0000256" key="1">
    <source>
        <dbReference type="ARBA" id="ARBA00001974"/>
    </source>
</evidence>
<feature type="transmembrane region" description="Helical" evidence="6">
    <location>
        <begin position="403"/>
        <end position="424"/>
    </location>
</feature>
<dbReference type="EMBL" id="CP053084">
    <property type="protein sequence ID" value="QJR30121.1"/>
    <property type="molecule type" value="Genomic_DNA"/>
</dbReference>
<feature type="domain" description="FAD/NAD(P)-binding" evidence="7">
    <location>
        <begin position="5"/>
        <end position="335"/>
    </location>
</feature>
<evidence type="ECO:0000256" key="5">
    <source>
        <dbReference type="ARBA" id="ARBA00023002"/>
    </source>
</evidence>
<name>A0ABX6N6W9_9BURK</name>
<dbReference type="RefSeq" id="WP_171099970.1">
    <property type="nucleotide sequence ID" value="NZ_CP053084.1"/>
</dbReference>
<evidence type="ECO:0000256" key="4">
    <source>
        <dbReference type="ARBA" id="ARBA00022827"/>
    </source>
</evidence>
<keyword evidence="9" id="KW-1185">Reference proteome</keyword>
<keyword evidence="5" id="KW-0560">Oxidoreductase</keyword>
<accession>A0ABX6N6W9</accession>
<evidence type="ECO:0000256" key="6">
    <source>
        <dbReference type="SAM" id="Phobius"/>
    </source>
</evidence>
<organism evidence="8 9">
    <name type="scientific">Limnobacter profundi</name>
    <dbReference type="NCBI Taxonomy" id="2732163"/>
    <lineage>
        <taxon>Bacteria</taxon>
        <taxon>Pseudomonadati</taxon>
        <taxon>Pseudomonadota</taxon>
        <taxon>Betaproteobacteria</taxon>
        <taxon>Burkholderiales</taxon>
        <taxon>Burkholderiaceae</taxon>
        <taxon>Limnobacter</taxon>
    </lineage>
</organism>
<evidence type="ECO:0000256" key="3">
    <source>
        <dbReference type="ARBA" id="ARBA00022630"/>
    </source>
</evidence>
<dbReference type="Pfam" id="PF07992">
    <property type="entry name" value="Pyr_redox_2"/>
    <property type="match status" value="1"/>
</dbReference>
<evidence type="ECO:0000256" key="2">
    <source>
        <dbReference type="ARBA" id="ARBA00005272"/>
    </source>
</evidence>
<protein>
    <submittedName>
        <fullName evidence="8">NAD(P)/FAD-dependent oxidoreductase</fullName>
    </submittedName>
</protein>
<dbReference type="PRINTS" id="PR00411">
    <property type="entry name" value="PNDRDTASEI"/>
</dbReference>
<reference evidence="8 9" key="1">
    <citation type="submission" date="2020-05" db="EMBL/GenBank/DDBJ databases">
        <title>Compete genome of Limnobacter sp. SAORIC-580.</title>
        <authorList>
            <person name="Song J."/>
            <person name="Cho J.-C."/>
        </authorList>
    </citation>
    <scope>NUCLEOTIDE SEQUENCE [LARGE SCALE GENOMIC DNA]</scope>
    <source>
        <strain evidence="8 9">SAORIC-580</strain>
    </source>
</reference>
<keyword evidence="6" id="KW-1133">Transmembrane helix</keyword>
<dbReference type="PRINTS" id="PR00368">
    <property type="entry name" value="FADPNR"/>
</dbReference>
<dbReference type="InterPro" id="IPR051169">
    <property type="entry name" value="NADH-Q_oxidoreductase"/>
</dbReference>
<evidence type="ECO:0000259" key="7">
    <source>
        <dbReference type="Pfam" id="PF07992"/>
    </source>
</evidence>
<evidence type="ECO:0000313" key="8">
    <source>
        <dbReference type="EMBL" id="QJR30121.1"/>
    </source>
</evidence>
<comment type="similarity">
    <text evidence="2">Belongs to the NADH dehydrogenase family.</text>
</comment>
<dbReference type="InterPro" id="IPR023753">
    <property type="entry name" value="FAD/NAD-binding_dom"/>
</dbReference>
<keyword evidence="6" id="KW-0812">Transmembrane</keyword>
<dbReference type="PANTHER" id="PTHR42913:SF3">
    <property type="entry name" value="64 KDA MITOCHONDRIAL NADH DEHYDROGENASE (EUROFUNG)"/>
    <property type="match status" value="1"/>
</dbReference>
<keyword evidence="3" id="KW-0285">Flavoprotein</keyword>
<dbReference type="Gene3D" id="3.50.50.100">
    <property type="match status" value="1"/>
</dbReference>
<keyword evidence="6" id="KW-0472">Membrane</keyword>
<dbReference type="InterPro" id="IPR036188">
    <property type="entry name" value="FAD/NAD-bd_sf"/>
</dbReference>